<organism evidence="5 6">
    <name type="scientific">Streptomyces canus</name>
    <dbReference type="NCBI Taxonomy" id="58343"/>
    <lineage>
        <taxon>Bacteria</taxon>
        <taxon>Bacillati</taxon>
        <taxon>Actinomycetota</taxon>
        <taxon>Actinomycetes</taxon>
        <taxon>Kitasatosporales</taxon>
        <taxon>Streptomycetaceae</taxon>
        <taxon>Streptomyces</taxon>
        <taxon>Streptomyces aurantiacus group</taxon>
    </lineage>
</organism>
<keyword evidence="3" id="KW-0804">Transcription</keyword>
<dbReference type="PANTHER" id="PTHR44688">
    <property type="entry name" value="DNA-BINDING TRANSCRIPTIONAL ACTIVATOR DEVR_DOSR"/>
    <property type="match status" value="1"/>
</dbReference>
<dbReference type="InterPro" id="IPR000792">
    <property type="entry name" value="Tscrpt_reg_LuxR_C"/>
</dbReference>
<dbReference type="InterPro" id="IPR011990">
    <property type="entry name" value="TPR-like_helical_dom_sf"/>
</dbReference>
<reference evidence="5" key="1">
    <citation type="submission" date="2023-07" db="EMBL/GenBank/DDBJ databases">
        <title>Comparative genomics of wheat-associated soil bacteria to identify genetic determinants of phenazine resistance.</title>
        <authorList>
            <person name="Mouncey N."/>
        </authorList>
    </citation>
    <scope>NUCLEOTIDE SEQUENCE</scope>
    <source>
        <strain evidence="5">V4I22</strain>
    </source>
</reference>
<keyword evidence="2" id="KW-0238">DNA-binding</keyword>
<dbReference type="Proteomes" id="UP001234216">
    <property type="component" value="Unassembled WGS sequence"/>
</dbReference>
<dbReference type="Gene3D" id="1.10.10.10">
    <property type="entry name" value="Winged helix-like DNA-binding domain superfamily/Winged helix DNA-binding domain"/>
    <property type="match status" value="1"/>
</dbReference>
<dbReference type="SUPFAM" id="SSF46894">
    <property type="entry name" value="C-terminal effector domain of the bipartite response regulators"/>
    <property type="match status" value="1"/>
</dbReference>
<dbReference type="Pfam" id="PF13401">
    <property type="entry name" value="AAA_22"/>
    <property type="match status" value="1"/>
</dbReference>
<evidence type="ECO:0000256" key="3">
    <source>
        <dbReference type="ARBA" id="ARBA00023163"/>
    </source>
</evidence>
<dbReference type="InterPro" id="IPR036388">
    <property type="entry name" value="WH-like_DNA-bd_sf"/>
</dbReference>
<dbReference type="InterPro" id="IPR027417">
    <property type="entry name" value="P-loop_NTPase"/>
</dbReference>
<dbReference type="PANTHER" id="PTHR44688:SF25">
    <property type="entry name" value="HTH LUXR-TYPE DOMAIN-CONTAINING PROTEIN"/>
    <property type="match status" value="1"/>
</dbReference>
<name>A0AAW8FVT8_9ACTN</name>
<dbReference type="Pfam" id="PF17874">
    <property type="entry name" value="TPR_MalT"/>
    <property type="match status" value="1"/>
</dbReference>
<evidence type="ECO:0000259" key="4">
    <source>
        <dbReference type="PROSITE" id="PS50043"/>
    </source>
</evidence>
<feature type="domain" description="HTH luxR-type" evidence="4">
    <location>
        <begin position="827"/>
        <end position="892"/>
    </location>
</feature>
<dbReference type="Pfam" id="PF25873">
    <property type="entry name" value="WHD_MalT"/>
    <property type="match status" value="1"/>
</dbReference>
<dbReference type="InterPro" id="IPR059106">
    <property type="entry name" value="WHD_MalT"/>
</dbReference>
<dbReference type="Gene3D" id="1.25.40.10">
    <property type="entry name" value="Tetratricopeptide repeat domain"/>
    <property type="match status" value="1"/>
</dbReference>
<dbReference type="InterPro" id="IPR049945">
    <property type="entry name" value="AAA_22"/>
</dbReference>
<dbReference type="GO" id="GO:0006355">
    <property type="term" value="P:regulation of DNA-templated transcription"/>
    <property type="evidence" value="ECO:0007669"/>
    <property type="project" value="InterPro"/>
</dbReference>
<evidence type="ECO:0000313" key="5">
    <source>
        <dbReference type="EMBL" id="MDQ0913700.1"/>
    </source>
</evidence>
<dbReference type="SUPFAM" id="SSF52540">
    <property type="entry name" value="P-loop containing nucleoside triphosphate hydrolases"/>
    <property type="match status" value="1"/>
</dbReference>
<dbReference type="InterPro" id="IPR041617">
    <property type="entry name" value="TPR_MalT"/>
</dbReference>
<evidence type="ECO:0000256" key="2">
    <source>
        <dbReference type="ARBA" id="ARBA00023125"/>
    </source>
</evidence>
<dbReference type="InterPro" id="IPR016032">
    <property type="entry name" value="Sig_transdc_resp-reg_C-effctor"/>
</dbReference>
<evidence type="ECO:0000313" key="6">
    <source>
        <dbReference type="Proteomes" id="UP001234216"/>
    </source>
</evidence>
<comment type="caution">
    <text evidence="5">The sequence shown here is derived from an EMBL/GenBank/DDBJ whole genome shotgun (WGS) entry which is preliminary data.</text>
</comment>
<evidence type="ECO:0000256" key="1">
    <source>
        <dbReference type="ARBA" id="ARBA00023015"/>
    </source>
</evidence>
<dbReference type="PRINTS" id="PR00038">
    <property type="entry name" value="HTHLUXR"/>
</dbReference>
<dbReference type="GO" id="GO:0003677">
    <property type="term" value="F:DNA binding"/>
    <property type="evidence" value="ECO:0007669"/>
    <property type="project" value="UniProtKB-KW"/>
</dbReference>
<dbReference type="EMBL" id="JAUSZV010000006">
    <property type="protein sequence ID" value="MDQ0913700.1"/>
    <property type="molecule type" value="Genomic_DNA"/>
</dbReference>
<accession>A0AAW8FVT8</accession>
<dbReference type="Gene3D" id="3.40.50.300">
    <property type="entry name" value="P-loop containing nucleotide triphosphate hydrolases"/>
    <property type="match status" value="1"/>
</dbReference>
<dbReference type="CDD" id="cd06170">
    <property type="entry name" value="LuxR_C_like"/>
    <property type="match status" value="1"/>
</dbReference>
<dbReference type="AlphaFoldDB" id="A0AAW8FVT8"/>
<proteinExistence type="predicted"/>
<dbReference type="GO" id="GO:0016887">
    <property type="term" value="F:ATP hydrolysis activity"/>
    <property type="evidence" value="ECO:0007669"/>
    <property type="project" value="InterPro"/>
</dbReference>
<dbReference type="Pfam" id="PF00196">
    <property type="entry name" value="GerE"/>
    <property type="match status" value="1"/>
</dbReference>
<sequence length="894" mass="94973">MPHAPGGFSREGAAGALTPNGAPVLAARFTVPAVPKTFVRRPRVTECLTRALEGPLALVNGPAGAGKTLLVADWVATLTKPVAWLTVESGDNAPGVFWAYVLAALRHHGITLPDDIGTPARPREVDDSLLSRLAAHLNERTEPAILILDEFERVSAPEVAEGLEFVLRHAGAGLRLVLISRTEPLLPLHRYRAAGEMTDIRDADLAFLPDETAEVASRHGLPLSDEGARTLTERTGGWAAGLRLCILAAQRAEDPDRFLKEFETGQSTVADFLLAEVLDAQPAASQDLLLRASVCERTQPGLANALTGRDDAAAILAELQRANAFVEPLGHSWYRLHPLFAEILRAHLNTRHPGLERELHGRAARWLSDAGLLAEALPHAADAGDWEFAADRFVDDLAIGQLFTGLDADRLGALFSRMPPDTSGPAADLVRAACALARHDIDRGLQDLNRAEAHLPAAEARGTSAARLTCAFLRVLVGGMLGSAEMAETAARRAEELVEGDVLTERLEAHPEVSALMLAGLGSARLWSGRFDAAGSALSAAAEVSDGPSTAVPRQESLGRLALIDFLRGWPGRAEAHAGEAMAEAERSGLPPSVRTSVGQLVLAAVGIDHDDLTAARSHLHRAALSAADSRDPIVTSWLTIVHARLLLAGGEPDRALRVLVDMRQLPSAVTSSPWVNSQVVLARAAAYLAQGRPQAAVEVLARTADVPECAIASVRARLAAGEGEAARSLPDAVPGANGCGPAITVPALLVRAQAADALDDDSSAQYLVARALAAAGPEHLRRPFLEAGPWLRALLDRRPALWQAHGWLPARPATGARAVAPGDTASAPVIEPLSERECEVLGRLAQTMSTEEIAADLFLSVNTVKTHLKNIYRKLAVTRRGEAVRRGRELRLL</sequence>
<keyword evidence="1" id="KW-0805">Transcription regulation</keyword>
<protein>
    <submittedName>
        <fullName evidence="5">LuxR family maltose regulon positive regulatory protein</fullName>
    </submittedName>
</protein>
<dbReference type="SMART" id="SM00421">
    <property type="entry name" value="HTH_LUXR"/>
    <property type="match status" value="1"/>
</dbReference>
<gene>
    <name evidence="5" type="ORF">QFZ22_009772</name>
</gene>
<dbReference type="PROSITE" id="PS50043">
    <property type="entry name" value="HTH_LUXR_2"/>
    <property type="match status" value="1"/>
</dbReference>